<comment type="similarity">
    <text evidence="1">Belongs to the glycosyltransferase 2 family.</text>
</comment>
<evidence type="ECO:0000256" key="3">
    <source>
        <dbReference type="ARBA" id="ARBA00022679"/>
    </source>
</evidence>
<organism evidence="5">
    <name type="scientific">Brucella pinnipedialis M292/94/1</name>
    <dbReference type="NCBI Taxonomy" id="520462"/>
    <lineage>
        <taxon>Bacteria</taxon>
        <taxon>Pseudomonadati</taxon>
        <taxon>Pseudomonadota</taxon>
        <taxon>Alphaproteobacteria</taxon>
        <taxon>Hyphomicrobiales</taxon>
        <taxon>Brucellaceae</taxon>
        <taxon>Brucella/Ochrobactrum group</taxon>
        <taxon>Brucella</taxon>
    </lineage>
</organism>
<keyword evidence="2" id="KW-0328">Glycosyltransferase</keyword>
<evidence type="ECO:0000313" key="5">
    <source>
        <dbReference type="EMBL" id="EEZ29476.1"/>
    </source>
</evidence>
<keyword evidence="3 5" id="KW-0808">Transferase</keyword>
<dbReference type="Pfam" id="PF00535">
    <property type="entry name" value="Glycos_transf_2"/>
    <property type="match status" value="1"/>
</dbReference>
<dbReference type="AlphaFoldDB" id="A0A0E1X011"/>
<evidence type="ECO:0000256" key="1">
    <source>
        <dbReference type="ARBA" id="ARBA00006739"/>
    </source>
</evidence>
<name>A0A0E1X011_9HYPH</name>
<dbReference type="Gene3D" id="3.90.550.10">
    <property type="entry name" value="Spore Coat Polysaccharide Biosynthesis Protein SpsA, Chain A"/>
    <property type="match status" value="1"/>
</dbReference>
<protein>
    <submittedName>
        <fullName evidence="5">Glycosyl transferase family 2</fullName>
    </submittedName>
</protein>
<dbReference type="PANTHER" id="PTHR43179:SF12">
    <property type="entry name" value="GALACTOFURANOSYLTRANSFERASE GLFT2"/>
    <property type="match status" value="1"/>
</dbReference>
<dbReference type="HOGENOM" id="CLU_025996_3_1_5"/>
<dbReference type="InterPro" id="IPR029044">
    <property type="entry name" value="Nucleotide-diphossugar_trans"/>
</dbReference>
<reference evidence="5" key="1">
    <citation type="submission" date="2009-01" db="EMBL/GenBank/DDBJ databases">
        <title>The Genome Sequence of Brucella pinnipedialis M292/94/1.</title>
        <authorList>
            <consortium name="The Broad Institute Genome Sequencing Platform"/>
            <person name="Ward D."/>
            <person name="Young S.K."/>
            <person name="Kodira C.D."/>
            <person name="Zeng Q."/>
            <person name="Koehrsen M."/>
            <person name="Alvarado L."/>
            <person name="Berlin A."/>
            <person name="Borenstein D."/>
            <person name="Chen Z."/>
            <person name="Engels R."/>
            <person name="Freedman E."/>
            <person name="Gellesch M."/>
            <person name="Goldberg J."/>
            <person name="Griggs A."/>
            <person name="Gujja S."/>
            <person name="Heiman D."/>
            <person name="Hepburn T."/>
            <person name="Howarth C."/>
            <person name="Jen D."/>
            <person name="Larson L."/>
            <person name="Lewis B."/>
            <person name="Mehta T."/>
            <person name="Park D."/>
            <person name="Pearson M."/>
            <person name="Roberts A."/>
            <person name="Saif S."/>
            <person name="Shea T."/>
            <person name="Shenoy N."/>
            <person name="Sisk P."/>
            <person name="Stolte C."/>
            <person name="Sykes S."/>
            <person name="Walk T."/>
            <person name="White J."/>
            <person name="Yandava C."/>
            <person name="Whatmore A.M."/>
            <person name="Perrett L.L."/>
            <person name="O'Callaghan D."/>
            <person name="Nusbaum C."/>
            <person name="Galagan J."/>
            <person name="Birren B."/>
        </authorList>
    </citation>
    <scope>NUCLEOTIDE SEQUENCE [LARGE SCALE GENOMIC DNA]</scope>
    <source>
        <strain evidence="5">M292/94/1</strain>
    </source>
</reference>
<sequence>MFINSGPIDSIVRILKIARDEMSALPDHIEVISKTSDLRFEDIDIVVTLPTFRRPDHLIRTLDTLKAQKTEKRFAVIVIENEAEKREGAEVAAPLFADGTYRGMLIVESHRGNCNAYNAGWLTAMTCFPNFKYILVIDDDELADPMWIENMVSAAGRFDASLVGGPQYPVFEKPNSQQWAKHPVFMPPYTKTGAVPIIYSSGNLLIARPVLEAIGYPFLDLMFNFTGGGDSDFVGRSKAKGFRIAWCAEGIVRETIPARRLEGDWIRARGLRNGVLSTLTEQRRRKDEPCGQIRVFLKSLALLAYSPIKALRRGLAAGFAPAGMYFIYVGLGRVLAHFGYLNEQYRNPDKN</sequence>
<dbReference type="GO" id="GO:0016757">
    <property type="term" value="F:glycosyltransferase activity"/>
    <property type="evidence" value="ECO:0007669"/>
    <property type="project" value="UniProtKB-KW"/>
</dbReference>
<evidence type="ECO:0000256" key="2">
    <source>
        <dbReference type="ARBA" id="ARBA00022676"/>
    </source>
</evidence>
<dbReference type="InterPro" id="IPR001173">
    <property type="entry name" value="Glyco_trans_2-like"/>
</dbReference>
<dbReference type="EMBL" id="EQ999534">
    <property type="protein sequence ID" value="EEZ29476.1"/>
    <property type="molecule type" value="Genomic_DNA"/>
</dbReference>
<dbReference type="PANTHER" id="PTHR43179">
    <property type="entry name" value="RHAMNOSYLTRANSFERASE WBBL"/>
    <property type="match status" value="1"/>
</dbReference>
<dbReference type="Proteomes" id="UP000004659">
    <property type="component" value="Unassembled WGS sequence"/>
</dbReference>
<gene>
    <name evidence="5" type="ORF">BALG_02829</name>
</gene>
<proteinExistence type="inferred from homology"/>
<evidence type="ECO:0000259" key="4">
    <source>
        <dbReference type="Pfam" id="PF00535"/>
    </source>
</evidence>
<dbReference type="SUPFAM" id="SSF53448">
    <property type="entry name" value="Nucleotide-diphospho-sugar transferases"/>
    <property type="match status" value="1"/>
</dbReference>
<accession>A0A0E1X011</accession>
<feature type="domain" description="Glycosyltransferase 2-like" evidence="4">
    <location>
        <begin position="47"/>
        <end position="191"/>
    </location>
</feature>